<protein>
    <submittedName>
        <fullName evidence="2">DUF2188 domain-containing protein</fullName>
    </submittedName>
</protein>
<dbReference type="EMBL" id="WMET01000004">
    <property type="protein sequence ID" value="MYL21326.1"/>
    <property type="molecule type" value="Genomic_DNA"/>
</dbReference>
<comment type="caution">
    <text evidence="2">The sequence shown here is derived from an EMBL/GenBank/DDBJ whole genome shotgun (WGS) entry which is preliminary data.</text>
</comment>
<dbReference type="RefSeq" id="WP_160838907.1">
    <property type="nucleotide sequence ID" value="NZ_WMET01000004.1"/>
</dbReference>
<name>A0A845DV80_9BACI</name>
<evidence type="ECO:0000256" key="1">
    <source>
        <dbReference type="SAM" id="MobiDB-lite"/>
    </source>
</evidence>
<evidence type="ECO:0000313" key="3">
    <source>
        <dbReference type="Proteomes" id="UP000460949"/>
    </source>
</evidence>
<feature type="region of interest" description="Disordered" evidence="1">
    <location>
        <begin position="60"/>
        <end position="100"/>
    </location>
</feature>
<accession>A0A845DV80</accession>
<reference evidence="2 3" key="1">
    <citation type="submission" date="2019-11" db="EMBL/GenBank/DDBJ databases">
        <title>Genome sequences of 17 halophilic strains isolated from different environments.</title>
        <authorList>
            <person name="Furrow R.E."/>
        </authorList>
    </citation>
    <scope>NUCLEOTIDE SEQUENCE [LARGE SCALE GENOMIC DNA]</scope>
    <source>
        <strain evidence="2 3">22511_23_Filter</strain>
    </source>
</reference>
<dbReference type="AlphaFoldDB" id="A0A845DV80"/>
<feature type="compositionally biased region" description="Basic and acidic residues" evidence="1">
    <location>
        <begin position="60"/>
        <end position="96"/>
    </location>
</feature>
<dbReference type="Pfam" id="PF09954">
    <property type="entry name" value="DUF2188"/>
    <property type="match status" value="1"/>
</dbReference>
<dbReference type="InterPro" id="IPR018691">
    <property type="entry name" value="DUF2188"/>
</dbReference>
<gene>
    <name evidence="2" type="ORF">GLW04_15600</name>
</gene>
<evidence type="ECO:0000313" key="2">
    <source>
        <dbReference type="EMBL" id="MYL21326.1"/>
    </source>
</evidence>
<dbReference type="Proteomes" id="UP000460949">
    <property type="component" value="Unassembled WGS sequence"/>
</dbReference>
<sequence>MPWDTEDYPSSLKNLDEVVRKKAIDIANAMLDEGYEEGRAIPIAIEQAKEWRDNAGEKELREVKEMSDQALRSRDADQDDRDARPELMEKGEHVLPHENGWAVKAEDAEKPSNVFERKQEAVHRAEEIAENKETQVIIHKKDGSIQDKYSI</sequence>
<proteinExistence type="predicted"/>
<organism evidence="2 3">
    <name type="scientific">Halobacillus litoralis</name>
    <dbReference type="NCBI Taxonomy" id="45668"/>
    <lineage>
        <taxon>Bacteria</taxon>
        <taxon>Bacillati</taxon>
        <taxon>Bacillota</taxon>
        <taxon>Bacilli</taxon>
        <taxon>Bacillales</taxon>
        <taxon>Bacillaceae</taxon>
        <taxon>Halobacillus</taxon>
    </lineage>
</organism>